<feature type="transmembrane region" description="Helical" evidence="1">
    <location>
        <begin position="100"/>
        <end position="118"/>
    </location>
</feature>
<accession>A0A1I3C563</accession>
<dbReference type="Proteomes" id="UP000199287">
    <property type="component" value="Unassembled WGS sequence"/>
</dbReference>
<dbReference type="RefSeq" id="WP_093370482.1">
    <property type="nucleotide sequence ID" value="NZ_FOQA01000002.1"/>
</dbReference>
<evidence type="ECO:0000313" key="3">
    <source>
        <dbReference type="Proteomes" id="UP000199287"/>
    </source>
</evidence>
<dbReference type="AlphaFoldDB" id="A0A1I3C563"/>
<name>A0A1I3C563_9FIRM</name>
<feature type="transmembrane region" description="Helical" evidence="1">
    <location>
        <begin position="130"/>
        <end position="151"/>
    </location>
</feature>
<evidence type="ECO:0000313" key="2">
    <source>
        <dbReference type="EMBL" id="SFH69674.1"/>
    </source>
</evidence>
<organism evidence="2 3">
    <name type="scientific">Tindallia magadiensis</name>
    <dbReference type="NCBI Taxonomy" id="69895"/>
    <lineage>
        <taxon>Bacteria</taxon>
        <taxon>Bacillati</taxon>
        <taxon>Bacillota</taxon>
        <taxon>Clostridia</taxon>
        <taxon>Peptostreptococcales</taxon>
        <taxon>Tindalliaceae</taxon>
        <taxon>Tindallia</taxon>
    </lineage>
</organism>
<keyword evidence="3" id="KW-1185">Reference proteome</keyword>
<feature type="transmembrane region" description="Helical" evidence="1">
    <location>
        <begin position="76"/>
        <end position="93"/>
    </location>
</feature>
<sequence>MLANAVLGVLGVMTLWFVFNWIKVYKDSPSGSPGFHRIAVGFVTNFFDTLGIGSFAPTTAWLKGANLAPDRVIPGSLNVGHTLPVVVMSFIFIQRVEVEPLTLVLMLFAAAAGAFFGADIVSGLPERKVQLGMGFALFVTAAFMFAGQVGIMPGGGDAVGLTGLPLIIGVVVNFFLGALMTLGIGLYAPCMALIYALGMSPIVAFPIMMGSCAYLMPVGSSKFLKNGAFDPKAALGLTLGGIPAVFIAAYLVTGLPINVLTWLVIGIIIYTAITMLRAGMMNTEVAADSVATENK</sequence>
<dbReference type="PANTHER" id="PTHR43483">
    <property type="entry name" value="MEMBRANE TRANSPORTER PROTEIN HI_0806-RELATED"/>
    <property type="match status" value="1"/>
</dbReference>
<keyword evidence="1" id="KW-1133">Transmembrane helix</keyword>
<dbReference type="EMBL" id="FOQA01000002">
    <property type="protein sequence ID" value="SFH69674.1"/>
    <property type="molecule type" value="Genomic_DNA"/>
</dbReference>
<feature type="transmembrane region" description="Helical" evidence="1">
    <location>
        <begin position="235"/>
        <end position="253"/>
    </location>
</feature>
<dbReference type="STRING" id="69895.SAMN05192551_102222"/>
<evidence type="ECO:0000256" key="1">
    <source>
        <dbReference type="SAM" id="Phobius"/>
    </source>
</evidence>
<keyword evidence="1" id="KW-0472">Membrane</keyword>
<reference evidence="3" key="1">
    <citation type="submission" date="2016-10" db="EMBL/GenBank/DDBJ databases">
        <authorList>
            <person name="Varghese N."/>
            <person name="Submissions S."/>
        </authorList>
    </citation>
    <scope>NUCLEOTIDE SEQUENCE [LARGE SCALE GENOMIC DNA]</scope>
    <source>
        <strain evidence="3">Z-7934</strain>
    </source>
</reference>
<dbReference type="PANTHER" id="PTHR43483:SF3">
    <property type="entry name" value="MEMBRANE TRANSPORTER PROTEIN HI_0806-RELATED"/>
    <property type="match status" value="1"/>
</dbReference>
<feature type="transmembrane region" description="Helical" evidence="1">
    <location>
        <begin position="193"/>
        <end position="215"/>
    </location>
</feature>
<keyword evidence="1" id="KW-0812">Transmembrane</keyword>
<feature type="transmembrane region" description="Helical" evidence="1">
    <location>
        <begin position="34"/>
        <end position="56"/>
    </location>
</feature>
<feature type="transmembrane region" description="Helical" evidence="1">
    <location>
        <begin position="259"/>
        <end position="276"/>
    </location>
</feature>
<feature type="transmembrane region" description="Helical" evidence="1">
    <location>
        <begin position="163"/>
        <end position="187"/>
    </location>
</feature>
<dbReference type="OrthoDB" id="357960at2"/>
<protein>
    <submittedName>
        <fullName evidence="2">Uncharacterized membrane protein YfcA</fullName>
    </submittedName>
</protein>
<feature type="transmembrane region" description="Helical" evidence="1">
    <location>
        <begin position="6"/>
        <end position="22"/>
    </location>
</feature>
<proteinExistence type="predicted"/>
<gene>
    <name evidence="2" type="ORF">SAMN05192551_102222</name>
</gene>